<dbReference type="PROSITE" id="PS50850">
    <property type="entry name" value="MFS"/>
    <property type="match status" value="1"/>
</dbReference>
<dbReference type="RefSeq" id="WP_246723404.1">
    <property type="nucleotide sequence ID" value="NZ_JACIHU010000021.1"/>
</dbReference>
<keyword evidence="5 6" id="KW-0472">Membrane</keyword>
<dbReference type="EMBL" id="JACIHU010000021">
    <property type="protein sequence ID" value="MBB4483418.1"/>
    <property type="molecule type" value="Genomic_DNA"/>
</dbReference>
<evidence type="ECO:0000256" key="5">
    <source>
        <dbReference type="ARBA" id="ARBA00023136"/>
    </source>
</evidence>
<dbReference type="GO" id="GO:0022857">
    <property type="term" value="F:transmembrane transporter activity"/>
    <property type="evidence" value="ECO:0007669"/>
    <property type="project" value="InterPro"/>
</dbReference>
<feature type="transmembrane region" description="Helical" evidence="6">
    <location>
        <begin position="70"/>
        <end position="91"/>
    </location>
</feature>
<evidence type="ECO:0000313" key="9">
    <source>
        <dbReference type="EMBL" id="MBB4539223.1"/>
    </source>
</evidence>
<dbReference type="SUPFAM" id="SSF103473">
    <property type="entry name" value="MFS general substrate transporter"/>
    <property type="match status" value="1"/>
</dbReference>
<sequence>MHLLLFFDRACCLRAVRRSIADRDLACRKQECKSRGRLYRFLAGRTNGLVNSPTSQSGIRSELPPSTMTGWYAVTMLCIALLVSYTDRLIINLVVDPIRADLSLTDVEVSLLQGAGFAIIFALAGLPSGRLADAVNRRNLIVAGVLLWSVATVACGLAGDFWSFFGARLAVGMGEATLVPAASSLIIDFFSPRRRGAALGVFSLGATFGAGGALLIGGMLLRGIEAGRFASLPLMSELAPWRQVMILVALPGFALLPLLLSIPEPVRQNRSGLLPLSEVLRRLMANNGTVLRVCMVKGVLAIGDHGLFAWMPTLLQRVYGMSAMEVGGLLVLAVSVSGASASVLGGALSDWFARRWGVPTRVVLLLGCYLMTIVGATMVFLAETGHQAALALGLWAFGSIGGYVIGHVVMQESVPSEMRATTIALSLTFIGLIGIGLGPTMVPLVALHGFGGEAALQPAMGTVSLVAALLAFVVIWPPIRVGIAVLRTRPNATGQDG</sequence>
<comment type="subcellular location">
    <subcellularLocation>
        <location evidence="1">Membrane</location>
        <topology evidence="1">Multi-pass membrane protein</topology>
    </subcellularLocation>
</comment>
<feature type="transmembrane region" description="Helical" evidence="6">
    <location>
        <begin position="111"/>
        <end position="128"/>
    </location>
</feature>
<evidence type="ECO:0000259" key="7">
    <source>
        <dbReference type="PROSITE" id="PS50850"/>
    </source>
</evidence>
<dbReference type="AlphaFoldDB" id="A0A7W7EHH5"/>
<dbReference type="Pfam" id="PF07690">
    <property type="entry name" value="MFS_1"/>
    <property type="match status" value="1"/>
</dbReference>
<evidence type="ECO:0000256" key="2">
    <source>
        <dbReference type="ARBA" id="ARBA00022448"/>
    </source>
</evidence>
<dbReference type="InterPro" id="IPR011701">
    <property type="entry name" value="MFS"/>
</dbReference>
<proteinExistence type="predicted"/>
<feature type="transmembrane region" description="Helical" evidence="6">
    <location>
        <begin position="241"/>
        <end position="260"/>
    </location>
</feature>
<evidence type="ECO:0000256" key="4">
    <source>
        <dbReference type="ARBA" id="ARBA00022989"/>
    </source>
</evidence>
<gene>
    <name evidence="8" type="ORF">GGE46_006040</name>
    <name evidence="9" type="ORF">GGE57_006013</name>
</gene>
<feature type="transmembrane region" description="Helical" evidence="6">
    <location>
        <begin position="290"/>
        <end position="310"/>
    </location>
</feature>
<feature type="domain" description="Major facilitator superfamily (MFS) profile" evidence="7">
    <location>
        <begin position="73"/>
        <end position="479"/>
    </location>
</feature>
<dbReference type="InterPro" id="IPR036259">
    <property type="entry name" value="MFS_trans_sf"/>
</dbReference>
<feature type="transmembrane region" description="Helical" evidence="6">
    <location>
        <begin position="422"/>
        <end position="447"/>
    </location>
</feature>
<dbReference type="Proteomes" id="UP000557344">
    <property type="component" value="Unassembled WGS sequence"/>
</dbReference>
<feature type="transmembrane region" description="Helical" evidence="6">
    <location>
        <begin position="388"/>
        <end position="410"/>
    </location>
</feature>
<keyword evidence="2" id="KW-0813">Transport</keyword>
<evidence type="ECO:0000313" key="11">
    <source>
        <dbReference type="Proteomes" id="UP000557344"/>
    </source>
</evidence>
<feature type="transmembrane region" description="Helical" evidence="6">
    <location>
        <begin position="459"/>
        <end position="479"/>
    </location>
</feature>
<comment type="caution">
    <text evidence="9">The sequence shown here is derived from an EMBL/GenBank/DDBJ whole genome shotgun (WGS) entry which is preliminary data.</text>
</comment>
<keyword evidence="3 6" id="KW-0812">Transmembrane</keyword>
<evidence type="ECO:0000256" key="6">
    <source>
        <dbReference type="SAM" id="Phobius"/>
    </source>
</evidence>
<dbReference type="Gene3D" id="1.20.1250.20">
    <property type="entry name" value="MFS general substrate transporter like domains"/>
    <property type="match status" value="2"/>
</dbReference>
<feature type="transmembrane region" description="Helical" evidence="6">
    <location>
        <begin position="140"/>
        <end position="159"/>
    </location>
</feature>
<feature type="transmembrane region" description="Helical" evidence="6">
    <location>
        <begin position="330"/>
        <end position="353"/>
    </location>
</feature>
<dbReference type="PANTHER" id="PTHR23505">
    <property type="entry name" value="SPINSTER"/>
    <property type="match status" value="1"/>
</dbReference>
<keyword evidence="4 6" id="KW-1133">Transmembrane helix</keyword>
<feature type="transmembrane region" description="Helical" evidence="6">
    <location>
        <begin position="165"/>
        <end position="187"/>
    </location>
</feature>
<name>A0A7W7EHH5_RHIET</name>
<evidence type="ECO:0000256" key="3">
    <source>
        <dbReference type="ARBA" id="ARBA00022692"/>
    </source>
</evidence>
<evidence type="ECO:0000313" key="10">
    <source>
        <dbReference type="Proteomes" id="UP000523431"/>
    </source>
</evidence>
<protein>
    <submittedName>
        <fullName evidence="9">MFS family permease</fullName>
    </submittedName>
</protein>
<dbReference type="PANTHER" id="PTHR23505:SF79">
    <property type="entry name" value="PROTEIN SPINSTER"/>
    <property type="match status" value="1"/>
</dbReference>
<dbReference type="EMBL" id="JACIID010000021">
    <property type="protein sequence ID" value="MBB4539223.1"/>
    <property type="molecule type" value="Genomic_DNA"/>
</dbReference>
<dbReference type="InterPro" id="IPR044770">
    <property type="entry name" value="MFS_spinster-like"/>
</dbReference>
<organism evidence="9 10">
    <name type="scientific">Rhizobium etli</name>
    <dbReference type="NCBI Taxonomy" id="29449"/>
    <lineage>
        <taxon>Bacteria</taxon>
        <taxon>Pseudomonadati</taxon>
        <taxon>Pseudomonadota</taxon>
        <taxon>Alphaproteobacteria</taxon>
        <taxon>Hyphomicrobiales</taxon>
        <taxon>Rhizobiaceae</taxon>
        <taxon>Rhizobium/Agrobacterium group</taxon>
        <taxon>Rhizobium</taxon>
    </lineage>
</organism>
<reference evidence="10 11" key="1">
    <citation type="submission" date="2020-08" db="EMBL/GenBank/DDBJ databases">
        <title>Genomic Encyclopedia of Type Strains, Phase IV (KMG-V): Genome sequencing to study the core and pangenomes of soil and plant-associated prokaryotes.</title>
        <authorList>
            <person name="Whitman W."/>
        </authorList>
    </citation>
    <scope>NUCLEOTIDE SEQUENCE [LARGE SCALE GENOMIC DNA]</scope>
    <source>
        <strain evidence="8 11">SEMIA 471</strain>
        <strain evidence="9 10">SEMIA 489</strain>
    </source>
</reference>
<dbReference type="GO" id="GO:0016020">
    <property type="term" value="C:membrane"/>
    <property type="evidence" value="ECO:0007669"/>
    <property type="project" value="UniProtKB-SubCell"/>
</dbReference>
<feature type="transmembrane region" description="Helical" evidence="6">
    <location>
        <begin position="199"/>
        <end position="221"/>
    </location>
</feature>
<evidence type="ECO:0000256" key="1">
    <source>
        <dbReference type="ARBA" id="ARBA00004141"/>
    </source>
</evidence>
<dbReference type="InterPro" id="IPR020846">
    <property type="entry name" value="MFS_dom"/>
</dbReference>
<feature type="transmembrane region" description="Helical" evidence="6">
    <location>
        <begin position="362"/>
        <end position="382"/>
    </location>
</feature>
<dbReference type="Proteomes" id="UP000523431">
    <property type="component" value="Unassembled WGS sequence"/>
</dbReference>
<accession>A0A7W7EHH5</accession>
<evidence type="ECO:0000313" key="8">
    <source>
        <dbReference type="EMBL" id="MBB4483418.1"/>
    </source>
</evidence>